<sequence>MPEVKDVLAPNLNVLFVGYNPGVKSGMMGHHFAGPGNLFWSLLVDSGLTGHRLRPEQDQELPVWHLGITNIVERVTPGSEDLFLAELKAGALQLQKKIRHWEPKIVAFLGKDIYRNFAGLPRSTMIPWGLQMQRVTTPLYFVAPNPSRRSTLPYEVRLRYFREIKNLADWGVEPYPKSSPE</sequence>
<dbReference type="PANTHER" id="PTHR12159">
    <property type="entry name" value="G/T AND G/U MISMATCH-SPECIFIC DNA GLYCOSYLASE"/>
    <property type="match status" value="1"/>
</dbReference>
<dbReference type="Pfam" id="PF03167">
    <property type="entry name" value="UDG"/>
    <property type="match status" value="1"/>
</dbReference>
<dbReference type="InterPro" id="IPR036895">
    <property type="entry name" value="Uracil-DNA_glycosylase-like_sf"/>
</dbReference>
<dbReference type="InterPro" id="IPR015637">
    <property type="entry name" value="MUG/TDG"/>
</dbReference>
<keyword evidence="3" id="KW-0234">DNA repair</keyword>
<dbReference type="SMART" id="SM00986">
    <property type="entry name" value="UDG"/>
    <property type="match status" value="1"/>
</dbReference>
<dbReference type="EMBL" id="PXYW01000154">
    <property type="protein sequence ID" value="PSR25285.1"/>
    <property type="molecule type" value="Genomic_DNA"/>
</dbReference>
<comment type="caution">
    <text evidence="5">The sequence shown here is derived from an EMBL/GenBank/DDBJ whole genome shotgun (WGS) entry which is preliminary data.</text>
</comment>
<organism evidence="5 6">
    <name type="scientific">Sulfobacillus benefaciens</name>
    <dbReference type="NCBI Taxonomy" id="453960"/>
    <lineage>
        <taxon>Bacteria</taxon>
        <taxon>Bacillati</taxon>
        <taxon>Bacillota</taxon>
        <taxon>Clostridia</taxon>
        <taxon>Eubacteriales</taxon>
        <taxon>Clostridiales Family XVII. Incertae Sedis</taxon>
        <taxon>Sulfobacillus</taxon>
    </lineage>
</organism>
<keyword evidence="1" id="KW-0227">DNA damage</keyword>
<feature type="domain" description="Uracil-DNA glycosylase-like" evidence="4">
    <location>
        <begin position="5"/>
        <end position="165"/>
    </location>
</feature>
<dbReference type="GO" id="GO:0006285">
    <property type="term" value="P:base-excision repair, AP site formation"/>
    <property type="evidence" value="ECO:0007669"/>
    <property type="project" value="InterPro"/>
</dbReference>
<evidence type="ECO:0000313" key="5">
    <source>
        <dbReference type="EMBL" id="PSR25285.1"/>
    </source>
</evidence>
<evidence type="ECO:0000256" key="1">
    <source>
        <dbReference type="ARBA" id="ARBA00022763"/>
    </source>
</evidence>
<proteinExistence type="predicted"/>
<dbReference type="SUPFAM" id="SSF52141">
    <property type="entry name" value="Uracil-DNA glycosylase-like"/>
    <property type="match status" value="1"/>
</dbReference>
<name>A0A2T2WSR8_9FIRM</name>
<dbReference type="PANTHER" id="PTHR12159:SF9">
    <property type="entry name" value="G_T MISMATCH-SPECIFIC THYMINE DNA GLYCOSYLASE"/>
    <property type="match status" value="1"/>
</dbReference>
<gene>
    <name evidence="5" type="ORF">C7B46_20695</name>
</gene>
<dbReference type="SMART" id="SM00987">
    <property type="entry name" value="UreE_C"/>
    <property type="match status" value="1"/>
</dbReference>
<dbReference type="GO" id="GO:0004844">
    <property type="term" value="F:uracil DNA N-glycosylase activity"/>
    <property type="evidence" value="ECO:0007669"/>
    <property type="project" value="TreeGrafter"/>
</dbReference>
<reference evidence="5 6" key="1">
    <citation type="journal article" date="2014" name="BMC Genomics">
        <title>Comparison of environmental and isolate Sulfobacillus genomes reveals diverse carbon, sulfur, nitrogen, and hydrogen metabolisms.</title>
        <authorList>
            <person name="Justice N.B."/>
            <person name="Norman A."/>
            <person name="Brown C.T."/>
            <person name="Singh A."/>
            <person name="Thomas B.C."/>
            <person name="Banfield J.F."/>
        </authorList>
    </citation>
    <scope>NUCLEOTIDE SEQUENCE [LARGE SCALE GENOMIC DNA]</scope>
    <source>
        <strain evidence="5">AMDSBA4</strain>
    </source>
</reference>
<dbReference type="Gene3D" id="3.40.470.10">
    <property type="entry name" value="Uracil-DNA glycosylase-like domain"/>
    <property type="match status" value="1"/>
</dbReference>
<keyword evidence="2" id="KW-0378">Hydrolase</keyword>
<dbReference type="GO" id="GO:0008263">
    <property type="term" value="F:pyrimidine-specific mismatch base pair DNA N-glycosylase activity"/>
    <property type="evidence" value="ECO:0007669"/>
    <property type="project" value="TreeGrafter"/>
</dbReference>
<evidence type="ECO:0000313" key="6">
    <source>
        <dbReference type="Proteomes" id="UP000242972"/>
    </source>
</evidence>
<dbReference type="Proteomes" id="UP000242972">
    <property type="component" value="Unassembled WGS sequence"/>
</dbReference>
<evidence type="ECO:0000256" key="3">
    <source>
        <dbReference type="ARBA" id="ARBA00023204"/>
    </source>
</evidence>
<evidence type="ECO:0000259" key="4">
    <source>
        <dbReference type="SMART" id="SM00986"/>
    </source>
</evidence>
<protein>
    <submittedName>
        <fullName evidence="5">DNA glycosylase</fullName>
    </submittedName>
</protein>
<dbReference type="AlphaFoldDB" id="A0A2T2WSR8"/>
<dbReference type="CDD" id="cd10028">
    <property type="entry name" value="UDG-F2_TDG_MUG"/>
    <property type="match status" value="1"/>
</dbReference>
<evidence type="ECO:0000256" key="2">
    <source>
        <dbReference type="ARBA" id="ARBA00022801"/>
    </source>
</evidence>
<accession>A0A2T2WSR8</accession>
<dbReference type="InterPro" id="IPR005122">
    <property type="entry name" value="Uracil-DNA_glycosylase-like"/>
</dbReference>